<dbReference type="RefSeq" id="WP_161027457.1">
    <property type="nucleotide sequence ID" value="NZ_WWCJ01000017.1"/>
</dbReference>
<dbReference type="AlphaFoldDB" id="A0A6N9HM79"/>
<keyword evidence="1" id="KW-0472">Membrane</keyword>
<keyword evidence="1" id="KW-1133">Transmembrane helix</keyword>
<comment type="caution">
    <text evidence="2">The sequence shown here is derived from an EMBL/GenBank/DDBJ whole genome shotgun (WGS) entry which is preliminary data.</text>
</comment>
<reference evidence="2 3" key="1">
    <citation type="submission" date="2019-12" db="EMBL/GenBank/DDBJ databases">
        <title>Novel species isolated from a subtropical stream in China.</title>
        <authorList>
            <person name="Lu H."/>
        </authorList>
    </citation>
    <scope>NUCLEOTIDE SEQUENCE [LARGE SCALE GENOMIC DNA]</scope>
    <source>
        <strain evidence="2 3">DS3</strain>
    </source>
</reference>
<keyword evidence="1" id="KW-0812">Transmembrane</keyword>
<sequence length="474" mass="48193">MRNWLKRSLLVLGVFGVCWIGAVWYWRSSMRMPDTGDLALALLAVPLVLLSTVWLANKAYTARTADPSSAGQTPAAVPAPDTSTVAGGVGTASPKAAWLPLGVAGAALRMPHGDSPAALAAAFAEGAARLDLDPELTDMQGFPIMAGRVADVDLEPLQEWLSGHPAAKVKPHQLRALALGGEVAAELAMYAEAQDDNGVLQLLPLLPDDWPAPLRDLATDWLSHCAIDAGWPRERLALRHLQQAALPGALHDVAAQAGSATAPAFSMVLACDSAIDADAVEYMAIHGKLFGARNQNGHMPSEGAAGILLQPASGAHDAPALLALASGTADQPAPPLADLAQRAIELAQAAQRTSTPAGAPAAGADAASDTLAVDFIAADTDHRVAAVADLMQCVETRAPALDTNTALACVGAACGHTGAAGALAALALALEQAAESGGHALCLANANPRQPFALLVGPLPTPAQAPASSAPTLS</sequence>
<gene>
    <name evidence="2" type="ORF">GTP41_20600</name>
</gene>
<organism evidence="2 3">
    <name type="scientific">Pseudoduganella guangdongensis</name>
    <dbReference type="NCBI Taxonomy" id="2692179"/>
    <lineage>
        <taxon>Bacteria</taxon>
        <taxon>Pseudomonadati</taxon>
        <taxon>Pseudomonadota</taxon>
        <taxon>Betaproteobacteria</taxon>
        <taxon>Burkholderiales</taxon>
        <taxon>Oxalobacteraceae</taxon>
        <taxon>Telluria group</taxon>
        <taxon>Pseudoduganella</taxon>
    </lineage>
</organism>
<keyword evidence="3" id="KW-1185">Reference proteome</keyword>
<dbReference type="EMBL" id="WWCJ01000017">
    <property type="protein sequence ID" value="MYN04496.1"/>
    <property type="molecule type" value="Genomic_DNA"/>
</dbReference>
<dbReference type="Proteomes" id="UP000448575">
    <property type="component" value="Unassembled WGS sequence"/>
</dbReference>
<proteinExistence type="predicted"/>
<feature type="transmembrane region" description="Helical" evidence="1">
    <location>
        <begin position="38"/>
        <end position="56"/>
    </location>
</feature>
<evidence type="ECO:0000313" key="2">
    <source>
        <dbReference type="EMBL" id="MYN04496.1"/>
    </source>
</evidence>
<name>A0A6N9HM79_9BURK</name>
<evidence type="ECO:0000313" key="3">
    <source>
        <dbReference type="Proteomes" id="UP000448575"/>
    </source>
</evidence>
<protein>
    <submittedName>
        <fullName evidence="2">Uncharacterized protein</fullName>
    </submittedName>
</protein>
<accession>A0A6N9HM79</accession>
<feature type="transmembrane region" description="Helical" evidence="1">
    <location>
        <begin position="9"/>
        <end position="26"/>
    </location>
</feature>
<evidence type="ECO:0000256" key="1">
    <source>
        <dbReference type="SAM" id="Phobius"/>
    </source>
</evidence>